<name>C0QQX3_PERMH</name>
<dbReference type="KEGG" id="pmx:PERMA_1297"/>
<dbReference type="EMBL" id="CP001230">
    <property type="protein sequence ID" value="ACO03410.1"/>
    <property type="molecule type" value="Genomic_DNA"/>
</dbReference>
<dbReference type="STRING" id="123214.PERMA_1297"/>
<feature type="signal peptide" evidence="1">
    <location>
        <begin position="1"/>
        <end position="23"/>
    </location>
</feature>
<feature type="chain" id="PRO_5002902524" evidence="1">
    <location>
        <begin position="24"/>
        <end position="95"/>
    </location>
</feature>
<evidence type="ECO:0000313" key="2">
    <source>
        <dbReference type="EMBL" id="ACO03410.1"/>
    </source>
</evidence>
<proteinExistence type="predicted"/>
<dbReference type="HOGENOM" id="CLU_2370349_0_0_0"/>
<evidence type="ECO:0000256" key="1">
    <source>
        <dbReference type="SAM" id="SignalP"/>
    </source>
</evidence>
<dbReference type="PaxDb" id="123214-PERMA_1297"/>
<gene>
    <name evidence="2" type="ordered locus">PERMA_1297</name>
</gene>
<dbReference type="Proteomes" id="UP000001366">
    <property type="component" value="Chromosome"/>
</dbReference>
<reference evidence="2 3" key="1">
    <citation type="journal article" date="2009" name="J. Bacteriol.">
        <title>Complete and draft genome sequences of six members of the Aquificales.</title>
        <authorList>
            <person name="Reysenbach A.L."/>
            <person name="Hamamura N."/>
            <person name="Podar M."/>
            <person name="Griffiths E."/>
            <person name="Ferreira S."/>
            <person name="Hochstein R."/>
            <person name="Heidelberg J."/>
            <person name="Johnson J."/>
            <person name="Mead D."/>
            <person name="Pohorille A."/>
            <person name="Sarmiento M."/>
            <person name="Schweighofer K."/>
            <person name="Seshadri R."/>
            <person name="Voytek M.A."/>
        </authorList>
    </citation>
    <scope>NUCLEOTIDE SEQUENCE [LARGE SCALE GENOMIC DNA]</scope>
    <source>
        <strain evidence="3">DSM 14350 / EX-H1</strain>
    </source>
</reference>
<accession>C0QQX3</accession>
<keyword evidence="1" id="KW-0732">Signal</keyword>
<dbReference type="RefSeq" id="WP_012675649.1">
    <property type="nucleotide sequence ID" value="NC_012440.1"/>
</dbReference>
<evidence type="ECO:0000313" key="3">
    <source>
        <dbReference type="Proteomes" id="UP000001366"/>
    </source>
</evidence>
<dbReference type="AlphaFoldDB" id="C0QQX3"/>
<protein>
    <submittedName>
        <fullName evidence="2">Uncharacterized protein</fullName>
    </submittedName>
</protein>
<sequence>MKRFLLLFFIMILTFGTSFSLTAEDAERIIKEYIEGSSYTSKINICENEKYFIGEVFLEGYEGKTVIRKVFVNKETGGIYPTMAEAYNHCYMMEK</sequence>
<organism evidence="2 3">
    <name type="scientific">Persephonella marina (strain DSM 14350 / EX-H1)</name>
    <dbReference type="NCBI Taxonomy" id="123214"/>
    <lineage>
        <taxon>Bacteria</taxon>
        <taxon>Pseudomonadati</taxon>
        <taxon>Aquificota</taxon>
        <taxon>Aquificia</taxon>
        <taxon>Aquificales</taxon>
        <taxon>Hydrogenothermaceae</taxon>
        <taxon>Persephonella</taxon>
    </lineage>
</organism>
<keyword evidence="3" id="KW-1185">Reference proteome</keyword>